<evidence type="ECO:0000256" key="10">
    <source>
        <dbReference type="ARBA" id="ARBA00023211"/>
    </source>
</evidence>
<comment type="similarity">
    <text evidence="12">Belongs to the CRISPR-associated Cas9 family.</text>
</comment>
<dbReference type="Gene3D" id="1.10.30.50">
    <property type="match status" value="1"/>
</dbReference>
<keyword evidence="16" id="KW-1185">Reference proteome</keyword>
<keyword evidence="6 12" id="KW-0460">Magnesium</keyword>
<dbReference type="InterPro" id="IPR036397">
    <property type="entry name" value="RNaseH_sf"/>
</dbReference>
<dbReference type="Pfam" id="PF18541">
    <property type="entry name" value="RuvC_III"/>
    <property type="match status" value="1"/>
</dbReference>
<keyword evidence="7 12" id="KW-0694">RNA-binding</keyword>
<feature type="region of interest" description="Disordered" evidence="13">
    <location>
        <begin position="152"/>
        <end position="177"/>
    </location>
</feature>
<evidence type="ECO:0000256" key="7">
    <source>
        <dbReference type="ARBA" id="ARBA00022884"/>
    </source>
</evidence>
<evidence type="ECO:0000256" key="5">
    <source>
        <dbReference type="ARBA" id="ARBA00022801"/>
    </source>
</evidence>
<feature type="binding site" evidence="12">
    <location>
        <position position="614"/>
    </location>
    <ligand>
        <name>Mg(2+)</name>
        <dbReference type="ChEBI" id="CHEBI:18420"/>
        <label>2</label>
    </ligand>
</feature>
<protein>
    <recommendedName>
        <fullName evidence="12">CRISPR-associated endonuclease Cas9</fullName>
        <ecNumber evidence="12">3.1.-.-</ecNumber>
    </recommendedName>
</protein>
<keyword evidence="4 12" id="KW-0255">Endonuclease</keyword>
<comment type="subunit">
    <text evidence="11 12">Monomer. Binds crRNA and tracrRNA.</text>
</comment>
<keyword evidence="10" id="KW-0464">Manganese</keyword>
<dbReference type="InterPro" id="IPR033114">
    <property type="entry name" value="HNH_CAS9"/>
</dbReference>
<evidence type="ECO:0000256" key="13">
    <source>
        <dbReference type="SAM" id="MobiDB-lite"/>
    </source>
</evidence>
<dbReference type="GO" id="GO:0016787">
    <property type="term" value="F:hydrolase activity"/>
    <property type="evidence" value="ECO:0007669"/>
    <property type="project" value="UniProtKB-KW"/>
</dbReference>
<evidence type="ECO:0000313" key="15">
    <source>
        <dbReference type="EMBL" id="TJW10797.1"/>
    </source>
</evidence>
<comment type="function">
    <text evidence="12">CRISPR (clustered regularly interspaced short palindromic repeat) is an adaptive immune system that provides protection against mobile genetic elements (viruses, transposable elements and conjugative plasmids). CRISPR clusters contain spacers, sequences complementary to antecedent mobile elements, and target invading nucleic acids. CRISPR clusters are transcribed and processed into CRISPR RNA (crRNA). In type II CRISPR systems correct processing of pre-crRNA requires a trans-encoded small RNA (tracrRNA), endogenous ribonuclease 3 (rnc) and this protein. The tracrRNA serves as a guide for ribonuclease 3-aided processing of pre-crRNA. Subsequently Cas9/crRNA/tracrRNA endonucleolytically cleaves linear or circular dsDNA target complementary to the spacer; Cas9 is inactive in the absence of the 2 guide RNAs (gRNA). Cas9 recognizes the protospacer adjacent motif (PAM) in the CRISPR repeat sequences to help distinguish self versus nonself, as targets within the bacterial CRISPR locus do not have PAMs. PAM recognition is also required for catalytic activity.</text>
</comment>
<dbReference type="GO" id="GO:0004519">
    <property type="term" value="F:endonuclease activity"/>
    <property type="evidence" value="ECO:0007669"/>
    <property type="project" value="UniProtKB-UniRule"/>
</dbReference>
<feature type="binding site" evidence="12">
    <location>
        <position position="118"/>
    </location>
    <ligand>
        <name>Mg(2+)</name>
        <dbReference type="ChEBI" id="CHEBI:18420"/>
        <label>1</label>
    </ligand>
</feature>
<keyword evidence="3 12" id="KW-0479">Metal-binding</keyword>
<dbReference type="NCBIfam" id="TIGR01865">
    <property type="entry name" value="cas_Csn1"/>
    <property type="match status" value="1"/>
</dbReference>
<gene>
    <name evidence="12 15" type="primary">cas9</name>
    <name evidence="15" type="ORF">E5982_05875</name>
</gene>
<keyword evidence="8 12" id="KW-0051">Antiviral defense</keyword>
<accession>A0A4T9TI35</accession>
<evidence type="ECO:0000256" key="8">
    <source>
        <dbReference type="ARBA" id="ARBA00023118"/>
    </source>
</evidence>
<evidence type="ECO:0000313" key="16">
    <source>
        <dbReference type="Proteomes" id="UP000309454"/>
    </source>
</evidence>
<evidence type="ECO:0000256" key="9">
    <source>
        <dbReference type="ARBA" id="ARBA00023125"/>
    </source>
</evidence>
<evidence type="ECO:0000256" key="6">
    <source>
        <dbReference type="ARBA" id="ARBA00022842"/>
    </source>
</evidence>
<name>A0A4T9TI35_9ACTN</name>
<feature type="compositionally biased region" description="Basic residues" evidence="13">
    <location>
        <begin position="161"/>
        <end position="177"/>
    </location>
</feature>
<feature type="active site" description="For RuvC-like nuclease domain" evidence="12">
    <location>
        <position position="118"/>
    </location>
</feature>
<evidence type="ECO:0000256" key="1">
    <source>
        <dbReference type="ARBA" id="ARBA00001946"/>
    </source>
</evidence>
<feature type="binding site" evidence="12">
    <location>
        <position position="830"/>
    </location>
    <ligand>
        <name>Mg(2+)</name>
        <dbReference type="ChEBI" id="CHEBI:18420"/>
        <label>2</label>
    </ligand>
</feature>
<dbReference type="OrthoDB" id="9802901at2"/>
<keyword evidence="9 12" id="KW-0238">DNA-binding</keyword>
<sequence length="1093" mass="123599">MPRVAKVAAMNRGSPKADDNCATVFGQACLTVNCAPMDNYLTCFVSFFAQGHFPTKQAPQAPCRPLFCRNSTGTARRAGASLRYGFVVFCIKLTLSLDLTLGEAMVNPQGGHSVLGLDIGIGSCGWCLIDTKYQRIIASGVRLWDTPQEPKTKVSTASTRRIARSSRRNTKRTADRKKHCLRLLKQNGLVPSKESAQWLQSRKKDKPVIKLRAAGLDRPLNNREWAQVLYSLCDRRGYIPHGEGGDSDNESKKVLSAIEHNKELLSQAGFRTVGEMMYHSGRSRNTGGDYSLCIDTNALIEEIELLFAAQNRLGNTKASEAFREAFREVFSWQKDVTANDLRIYNQVGHCTYFPEEKRAAKSCLSSELCEAYERVGHTTWIDSKGLEHKLPADIRQKIIRTLFSIEPIKGNKYCKVTYSKVRQWMSLDSDSPFKGIDADKEKTLELYKPKAWRLLRDTLSSEFMHQLAADRELADDFCSAITFASSKKSLTKEMENRGFSEDEIEHASALPYNAKLFSGYGNRSLKALNLLVDAFEEDAEDIVTLSDAEQASGLLQKRNSPEATYTQLPPYTLFDPTCKNPVVLRVMGQVRKVVNAVIREYGMPDEVHIELARELKQSKREKQLVSDRNRITKNRRDGIIAKLREETGDEPRMKLIRKVELFEEQGGRCIYCDGVIEYERLIKEGHYAEIDHALPFSRTCDDSQSNKVLSCKKCNQDKKNRTPYEWFCQDDLNWEEFELRVSRNKKLGQIKRQKLLNTNLEEKQENDFIERNLNDTRYASRAAKDFIERYLRFPDNGKKQHVFAVAGGATALLRQSWGIRKDREEDCLHHAADAAVIAACSPSTVIKIAKASEKKALTKKENRAALFADTQPWEGFAAEVMRQKEGIIPTHMIDHKVSGRAFEDTIYSYKGIREDGQKGQLATKKKGLKVSSNYVRRDDGSAIVVDGLAYINLWLDAEGRKGKGQYLLEPIYYADIPFVDSQGYMHRFLPAQSDKKPRESWDTVPERLLATKPLTIFPHDAILVKGKVRRFKTIGIAACSWSLYDPTGKLSDGEATKGLAFASLTKDDQLELIHEDVLGRCYIDLISNSGSKE</sequence>
<feature type="binding site" evidence="12">
    <location>
        <position position="118"/>
    </location>
    <ligand>
        <name>Mg(2+)</name>
        <dbReference type="ChEBI" id="CHEBI:18420"/>
        <label>2</label>
    </ligand>
</feature>
<evidence type="ECO:0000256" key="12">
    <source>
        <dbReference type="HAMAP-Rule" id="MF_01480"/>
    </source>
</evidence>
<feature type="binding site" evidence="12">
    <location>
        <position position="610"/>
    </location>
    <ligand>
        <name>Mg(2+)</name>
        <dbReference type="ChEBI" id="CHEBI:18420"/>
        <label>1</label>
    </ligand>
</feature>
<dbReference type="GO" id="GO:0046872">
    <property type="term" value="F:metal ion binding"/>
    <property type="evidence" value="ECO:0007669"/>
    <property type="project" value="UniProtKB-UniRule"/>
</dbReference>
<evidence type="ECO:0000256" key="4">
    <source>
        <dbReference type="ARBA" id="ARBA00022759"/>
    </source>
</evidence>
<dbReference type="GO" id="GO:0043571">
    <property type="term" value="P:maintenance of CRISPR repeat elements"/>
    <property type="evidence" value="ECO:0007669"/>
    <property type="project" value="UniProtKB-UniRule"/>
</dbReference>
<dbReference type="InterPro" id="IPR041383">
    <property type="entry name" value="RuvC_III"/>
</dbReference>
<dbReference type="GO" id="GO:0003677">
    <property type="term" value="F:DNA binding"/>
    <property type="evidence" value="ECO:0007669"/>
    <property type="project" value="UniProtKB-UniRule"/>
</dbReference>
<keyword evidence="5 12" id="KW-0378">Hydrolase</keyword>
<dbReference type="HAMAP" id="MF_01480">
    <property type="entry name" value="Cas9"/>
    <property type="match status" value="1"/>
</dbReference>
<reference evidence="15 16" key="1">
    <citation type="submission" date="2019-04" db="EMBL/GenBank/DDBJ databases">
        <title>Microbes associate with the intestines of laboratory mice.</title>
        <authorList>
            <person name="Navarre W."/>
            <person name="Wong E."/>
            <person name="Huang K.C."/>
            <person name="Tropini C."/>
            <person name="Ng K."/>
            <person name="Yu B."/>
        </authorList>
    </citation>
    <scope>NUCLEOTIDE SEQUENCE [LARGE SCALE GENOMIC DNA]</scope>
    <source>
        <strain evidence="15 16">NM48_B13</strain>
    </source>
</reference>
<dbReference type="Pfam" id="PF13395">
    <property type="entry name" value="HNH_4"/>
    <property type="match status" value="1"/>
</dbReference>
<comment type="caution">
    <text evidence="15">The sequence shown here is derived from an EMBL/GenBank/DDBJ whole genome shotgun (WGS) entry which is preliminary data.</text>
</comment>
<keyword evidence="2 12" id="KW-0540">Nuclease</keyword>
<feature type="domain" description="HNH Cas9-type" evidence="14">
    <location>
        <begin position="618"/>
        <end position="773"/>
    </location>
</feature>
<dbReference type="GO" id="GO:0051607">
    <property type="term" value="P:defense response to virus"/>
    <property type="evidence" value="ECO:0007669"/>
    <property type="project" value="UniProtKB-UniRule"/>
</dbReference>
<comment type="cofactor">
    <cofactor evidence="1 12">
        <name>Mg(2+)</name>
        <dbReference type="ChEBI" id="CHEBI:18420"/>
    </cofactor>
</comment>
<dbReference type="GO" id="GO:0003723">
    <property type="term" value="F:RNA binding"/>
    <property type="evidence" value="ECO:0007669"/>
    <property type="project" value="UniProtKB-UniRule"/>
</dbReference>
<dbReference type="EMBL" id="SSTM01000003">
    <property type="protein sequence ID" value="TJW10797.1"/>
    <property type="molecule type" value="Genomic_DNA"/>
</dbReference>
<dbReference type="InterPro" id="IPR028629">
    <property type="entry name" value="Cas9"/>
</dbReference>
<evidence type="ECO:0000259" key="14">
    <source>
        <dbReference type="PROSITE" id="PS51749"/>
    </source>
</evidence>
<evidence type="ECO:0000256" key="3">
    <source>
        <dbReference type="ARBA" id="ARBA00022723"/>
    </source>
</evidence>
<dbReference type="PROSITE" id="PS51749">
    <property type="entry name" value="HNH_CAS9"/>
    <property type="match status" value="1"/>
</dbReference>
<feature type="active site" description="Proton acceptor for HNH nuclease domain" evidence="12">
    <location>
        <position position="692"/>
    </location>
</feature>
<organism evidence="15 16">
    <name type="scientific">Parvibacter caecicola</name>
    <dbReference type="NCBI Taxonomy" id="747645"/>
    <lineage>
        <taxon>Bacteria</taxon>
        <taxon>Bacillati</taxon>
        <taxon>Actinomycetota</taxon>
        <taxon>Coriobacteriia</taxon>
        <taxon>Coriobacteriales</taxon>
        <taxon>Coriobacteriaceae</taxon>
        <taxon>Parvibacter</taxon>
    </lineage>
</organism>
<dbReference type="EC" id="3.1.-.-" evidence="12"/>
<evidence type="ECO:0000256" key="2">
    <source>
        <dbReference type="ARBA" id="ARBA00022722"/>
    </source>
</evidence>
<dbReference type="Proteomes" id="UP000309454">
    <property type="component" value="Unassembled WGS sequence"/>
</dbReference>
<feature type="binding site" evidence="12">
    <location>
        <position position="614"/>
    </location>
    <ligand>
        <name>Mg(2+)</name>
        <dbReference type="ChEBI" id="CHEBI:18420"/>
        <label>1</label>
    </ligand>
</feature>
<comment type="domain">
    <text evidence="12">Has 2 endonuclease domains. The discontinuous RuvC-like domain cleaves the target DNA noncomplementary to crRNA while the HNH nuclease domain cleaves the target DNA complementary to crRNA.</text>
</comment>
<dbReference type="AlphaFoldDB" id="A0A4T9TI35"/>
<evidence type="ECO:0000256" key="11">
    <source>
        <dbReference type="ARBA" id="ARBA00046380"/>
    </source>
</evidence>
<proteinExistence type="inferred from homology"/>
<dbReference type="InterPro" id="IPR003615">
    <property type="entry name" value="HNH_nuc"/>
</dbReference>
<dbReference type="Gene3D" id="3.30.420.10">
    <property type="entry name" value="Ribonuclease H-like superfamily/Ribonuclease H"/>
    <property type="match status" value="2"/>
</dbReference>